<keyword evidence="1" id="KW-0139">CF(1)</keyword>
<dbReference type="GO" id="GO:0015986">
    <property type="term" value="P:proton motive force-driven ATP synthesis"/>
    <property type="evidence" value="ECO:0007669"/>
    <property type="project" value="InterPro"/>
</dbReference>
<accession>A0A0G0T1T4</accession>
<protein>
    <recommendedName>
        <fullName evidence="2">ATP synthase F1 complex delta/epsilon subunit N-terminal domain-containing protein</fullName>
    </recommendedName>
</protein>
<dbReference type="Pfam" id="PF02823">
    <property type="entry name" value="ATP-synt_DE_N"/>
    <property type="match status" value="1"/>
</dbReference>
<dbReference type="InterPro" id="IPR036771">
    <property type="entry name" value="ATPsynth_dsu/esu_N"/>
</dbReference>
<keyword evidence="1" id="KW-0066">ATP synthesis</keyword>
<gene>
    <name evidence="3" type="ORF">UU14_C0038G0009</name>
</gene>
<feature type="domain" description="ATP synthase F1 complex delta/epsilon subunit N-terminal" evidence="2">
    <location>
        <begin position="10"/>
        <end position="83"/>
    </location>
</feature>
<dbReference type="InterPro" id="IPR020546">
    <property type="entry name" value="ATP_synth_F1_dsu/esu_N"/>
</dbReference>
<evidence type="ECO:0000313" key="4">
    <source>
        <dbReference type="Proteomes" id="UP000034664"/>
    </source>
</evidence>
<dbReference type="Proteomes" id="UP000034664">
    <property type="component" value="Unassembled WGS sequence"/>
</dbReference>
<dbReference type="AlphaFoldDB" id="A0A0G0T1T4"/>
<dbReference type="GO" id="GO:0045259">
    <property type="term" value="C:proton-transporting ATP synthase complex"/>
    <property type="evidence" value="ECO:0007669"/>
    <property type="project" value="UniProtKB-KW"/>
</dbReference>
<dbReference type="EMBL" id="LBZM01000038">
    <property type="protein sequence ID" value="KKR71013.1"/>
    <property type="molecule type" value="Genomic_DNA"/>
</dbReference>
<dbReference type="SUPFAM" id="SSF51344">
    <property type="entry name" value="Epsilon subunit of F1F0-ATP synthase N-terminal domain"/>
    <property type="match status" value="1"/>
</dbReference>
<proteinExistence type="predicted"/>
<evidence type="ECO:0000259" key="2">
    <source>
        <dbReference type="Pfam" id="PF02823"/>
    </source>
</evidence>
<evidence type="ECO:0000313" key="3">
    <source>
        <dbReference type="EMBL" id="KKR71013.1"/>
    </source>
</evidence>
<reference evidence="3 4" key="1">
    <citation type="journal article" date="2015" name="Nature">
        <title>rRNA introns, odd ribosomes, and small enigmatic genomes across a large radiation of phyla.</title>
        <authorList>
            <person name="Brown C.T."/>
            <person name="Hug L.A."/>
            <person name="Thomas B.C."/>
            <person name="Sharon I."/>
            <person name="Castelle C.J."/>
            <person name="Singh A."/>
            <person name="Wilkins M.J."/>
            <person name="Williams K.H."/>
            <person name="Banfield J.F."/>
        </authorList>
    </citation>
    <scope>NUCLEOTIDE SEQUENCE [LARGE SCALE GENOMIC DNA]</scope>
</reference>
<sequence length="86" mass="9838">MLKTSALTIVIRNKDKVLYNGQAYALTAINDKGPFDILAEHESFISLIKGKVTIHTTPKEERQIQIDNGIVRVYKDKVYIYVNFQP</sequence>
<comment type="caution">
    <text evidence="3">The sequence shown here is derived from an EMBL/GenBank/DDBJ whole genome shotgun (WGS) entry which is preliminary data.</text>
</comment>
<dbReference type="Gene3D" id="2.60.15.10">
    <property type="entry name" value="F0F1 ATP synthase delta/epsilon subunit, N-terminal"/>
    <property type="match status" value="1"/>
</dbReference>
<name>A0A0G0T1T4_9BACT</name>
<evidence type="ECO:0000256" key="1">
    <source>
        <dbReference type="ARBA" id="ARBA00023196"/>
    </source>
</evidence>
<organism evidence="3 4">
    <name type="scientific">Candidatus Roizmanbacteria bacterium GW2011_GWB1_40_7</name>
    <dbReference type="NCBI Taxonomy" id="1618482"/>
    <lineage>
        <taxon>Bacteria</taxon>
        <taxon>Candidatus Roizmaniibacteriota</taxon>
    </lineage>
</organism>